<evidence type="ECO:0000313" key="2">
    <source>
        <dbReference type="Proteomes" id="UP000499080"/>
    </source>
</evidence>
<evidence type="ECO:0000313" key="1">
    <source>
        <dbReference type="EMBL" id="GBL91204.1"/>
    </source>
</evidence>
<gene>
    <name evidence="1" type="ORF">AVEN_195100_1</name>
</gene>
<dbReference type="EMBL" id="BGPR01000077">
    <property type="protein sequence ID" value="GBL91204.1"/>
    <property type="molecule type" value="Genomic_DNA"/>
</dbReference>
<dbReference type="AlphaFoldDB" id="A0A4Y2BJ65"/>
<comment type="caution">
    <text evidence="1">The sequence shown here is derived from an EMBL/GenBank/DDBJ whole genome shotgun (WGS) entry which is preliminary data.</text>
</comment>
<reference evidence="1 2" key="1">
    <citation type="journal article" date="2019" name="Sci. Rep.">
        <title>Orb-weaving spider Araneus ventricosus genome elucidates the spidroin gene catalogue.</title>
        <authorList>
            <person name="Kono N."/>
            <person name="Nakamura H."/>
            <person name="Ohtoshi R."/>
            <person name="Moran D.A.P."/>
            <person name="Shinohara A."/>
            <person name="Yoshida Y."/>
            <person name="Fujiwara M."/>
            <person name="Mori M."/>
            <person name="Tomita M."/>
            <person name="Arakawa K."/>
        </authorList>
    </citation>
    <scope>NUCLEOTIDE SEQUENCE [LARGE SCALE GENOMIC DNA]</scope>
</reference>
<name>A0A4Y2BJ65_ARAVE</name>
<proteinExistence type="predicted"/>
<dbReference type="InterPro" id="IPR052709">
    <property type="entry name" value="Transposase-MT_Hybrid"/>
</dbReference>
<dbReference type="Proteomes" id="UP000499080">
    <property type="component" value="Unassembled WGS sequence"/>
</dbReference>
<protein>
    <recommendedName>
        <fullName evidence="3">Mos1 transposase HTH domain-containing protein</fullName>
    </recommendedName>
</protein>
<sequence>MKEMYGEQCIARCTIFLWCRRYEAGRLNIKDFPRPGQAHVVINSATISAVDELIRQNRRITTREIAVELSISTGTVRHIIQKRLGYGKICAQWVPKHLSENQKTARMGVCRPSSFCTEAIHSLPTRWRSIAKYGYCANKIQKSESKSFPTLWDQCVNDDYL</sequence>
<accession>A0A4Y2BJ65</accession>
<dbReference type="PANTHER" id="PTHR46060">
    <property type="entry name" value="MARINER MOS1 TRANSPOSASE-LIKE PROTEIN"/>
    <property type="match status" value="1"/>
</dbReference>
<dbReference type="PANTHER" id="PTHR46060:SF1">
    <property type="entry name" value="MARINER MOS1 TRANSPOSASE-LIKE PROTEIN"/>
    <property type="match status" value="1"/>
</dbReference>
<keyword evidence="2" id="KW-1185">Reference proteome</keyword>
<dbReference type="Pfam" id="PF13412">
    <property type="entry name" value="HTH_24"/>
    <property type="match status" value="1"/>
</dbReference>
<evidence type="ECO:0008006" key="3">
    <source>
        <dbReference type="Google" id="ProtNLM"/>
    </source>
</evidence>
<organism evidence="1 2">
    <name type="scientific">Araneus ventricosus</name>
    <name type="common">Orbweaver spider</name>
    <name type="synonym">Epeira ventricosa</name>
    <dbReference type="NCBI Taxonomy" id="182803"/>
    <lineage>
        <taxon>Eukaryota</taxon>
        <taxon>Metazoa</taxon>
        <taxon>Ecdysozoa</taxon>
        <taxon>Arthropoda</taxon>
        <taxon>Chelicerata</taxon>
        <taxon>Arachnida</taxon>
        <taxon>Araneae</taxon>
        <taxon>Araneomorphae</taxon>
        <taxon>Entelegynae</taxon>
        <taxon>Araneoidea</taxon>
        <taxon>Araneidae</taxon>
        <taxon>Araneus</taxon>
    </lineage>
</organism>